<comment type="caution">
    <text evidence="1">The sequence shown here is derived from an EMBL/GenBank/DDBJ whole genome shotgun (WGS) entry which is preliminary data.</text>
</comment>
<accession>A0A645I618</accession>
<protein>
    <submittedName>
        <fullName evidence="1">Uncharacterized protein</fullName>
    </submittedName>
</protein>
<name>A0A645I618_9ZZZZ</name>
<evidence type="ECO:0000313" key="1">
    <source>
        <dbReference type="EMBL" id="MPN46336.1"/>
    </source>
</evidence>
<organism evidence="1">
    <name type="scientific">bioreactor metagenome</name>
    <dbReference type="NCBI Taxonomy" id="1076179"/>
    <lineage>
        <taxon>unclassified sequences</taxon>
        <taxon>metagenomes</taxon>
        <taxon>ecological metagenomes</taxon>
    </lineage>
</organism>
<sequence>MAGAQRTTAPSSAETRCSIKLSAEEEDSMRSPSSSIIMIGAGLFSNSPRSRDIIHFASFSAFTRMVISEKVQANCLGAGWYALTTKCLPVALLKFSNAIGSPDSATRPYVSIQYGSVPGMTSSTVLPMISLANRPVIFSNAEFTARNR</sequence>
<proteinExistence type="predicted"/>
<dbReference type="AlphaFoldDB" id="A0A645I618"/>
<dbReference type="EMBL" id="VSSQ01106931">
    <property type="protein sequence ID" value="MPN46336.1"/>
    <property type="molecule type" value="Genomic_DNA"/>
</dbReference>
<gene>
    <name evidence="1" type="ORF">SDC9_193922</name>
</gene>
<reference evidence="1" key="1">
    <citation type="submission" date="2019-08" db="EMBL/GenBank/DDBJ databases">
        <authorList>
            <person name="Kucharzyk K."/>
            <person name="Murdoch R.W."/>
            <person name="Higgins S."/>
            <person name="Loffler F."/>
        </authorList>
    </citation>
    <scope>NUCLEOTIDE SEQUENCE</scope>
</reference>